<proteinExistence type="predicted"/>
<feature type="compositionally biased region" description="Acidic residues" evidence="1">
    <location>
        <begin position="238"/>
        <end position="251"/>
    </location>
</feature>
<evidence type="ECO:0000256" key="1">
    <source>
        <dbReference type="SAM" id="MobiDB-lite"/>
    </source>
</evidence>
<keyword evidence="3" id="KW-1185">Reference proteome</keyword>
<dbReference type="AlphaFoldDB" id="A0A934RE01"/>
<organism evidence="2 3">
    <name type="scientific">Haloferula rosea</name>
    <dbReference type="NCBI Taxonomy" id="490093"/>
    <lineage>
        <taxon>Bacteria</taxon>
        <taxon>Pseudomonadati</taxon>
        <taxon>Verrucomicrobiota</taxon>
        <taxon>Verrucomicrobiia</taxon>
        <taxon>Verrucomicrobiales</taxon>
        <taxon>Verrucomicrobiaceae</taxon>
        <taxon>Haloferula</taxon>
    </lineage>
</organism>
<feature type="region of interest" description="Disordered" evidence="1">
    <location>
        <begin position="231"/>
        <end position="261"/>
    </location>
</feature>
<feature type="region of interest" description="Disordered" evidence="1">
    <location>
        <begin position="144"/>
        <end position="183"/>
    </location>
</feature>
<protein>
    <submittedName>
        <fullName evidence="2">Uncharacterized protein</fullName>
    </submittedName>
</protein>
<comment type="caution">
    <text evidence="2">The sequence shown here is derived from an EMBL/GenBank/DDBJ whole genome shotgun (WGS) entry which is preliminary data.</text>
</comment>
<gene>
    <name evidence="2" type="ORF">JIN81_12980</name>
</gene>
<sequence>MIRTLSTLTLACCIAASGKEKPDDLLRLADGELAGHFGGITPDGIVLWNRDDGIDTMEFKQDNIRQIVLRGGGTLEASADTSHIKLNNGDRLPARIVAMDDESLTLETPMAGEVVIPRSAVTSMHPNPFGGRLLYAGPFSDDGWEIRSPLPPEEADDGLDDDEKKAEPDEAAEGDDKEEEKPKSWRHVGAKWYFTGGDDVIRRDVGLTASSLVRFNFEWRSRPPIAIALNADFAERPEPEEDEDAEADKDGEEQKKVRRVPSRSDYSQYFGNALVLTLRSSYAQLLRCGYDEEGNPFSDQIRPSSSSVRFADTGSAEFEIRSNREAGTIALHVNGEFAIQWNLKENLADDAKPLPDGGGIGFTLMGSDTPVRISDIVAAEWNGMPDSARSFESEEFDTILLTNGTDRFSGEVKSISDGKLQIEGRYAELEIPLEEVAQLRFAGATEEEDETQDQGLRIHFQPLGQITGKAGRAENGVMRLNSPLLGDVQVDLSSAVLLEFKSGHGFLNYWDEDL</sequence>
<reference evidence="2" key="1">
    <citation type="submission" date="2021-01" db="EMBL/GenBank/DDBJ databases">
        <title>Modified the classification status of verrucomicrobia.</title>
        <authorList>
            <person name="Feng X."/>
        </authorList>
    </citation>
    <scope>NUCLEOTIDE SEQUENCE</scope>
    <source>
        <strain evidence="2">KCTC 22201</strain>
    </source>
</reference>
<evidence type="ECO:0000313" key="2">
    <source>
        <dbReference type="EMBL" id="MBK1827938.1"/>
    </source>
</evidence>
<evidence type="ECO:0000313" key="3">
    <source>
        <dbReference type="Proteomes" id="UP000658278"/>
    </source>
</evidence>
<dbReference type="RefSeq" id="WP_200280319.1">
    <property type="nucleotide sequence ID" value="NZ_JAENII010000010.1"/>
</dbReference>
<feature type="compositionally biased region" description="Acidic residues" evidence="1">
    <location>
        <begin position="169"/>
        <end position="178"/>
    </location>
</feature>
<dbReference type="Proteomes" id="UP000658278">
    <property type="component" value="Unassembled WGS sequence"/>
</dbReference>
<dbReference type="EMBL" id="JAENII010000010">
    <property type="protein sequence ID" value="MBK1827938.1"/>
    <property type="molecule type" value="Genomic_DNA"/>
</dbReference>
<name>A0A934RE01_9BACT</name>
<accession>A0A934RE01</accession>